<feature type="domain" description="BLUF" evidence="1">
    <location>
        <begin position="1"/>
        <end position="92"/>
    </location>
</feature>
<dbReference type="InterPro" id="IPR036046">
    <property type="entry name" value="Acylphosphatase-like_dom_sf"/>
</dbReference>
<proteinExistence type="predicted"/>
<dbReference type="RefSeq" id="WP_135530249.1">
    <property type="nucleotide sequence ID" value="NZ_SRKZ01000002.1"/>
</dbReference>
<dbReference type="SMART" id="SM01034">
    <property type="entry name" value="BLUF"/>
    <property type="match status" value="1"/>
</dbReference>
<name>A0A4Z0MQZ8_9BACT</name>
<evidence type="ECO:0000313" key="3">
    <source>
        <dbReference type="Proteomes" id="UP000298284"/>
    </source>
</evidence>
<dbReference type="Pfam" id="PF04940">
    <property type="entry name" value="BLUF"/>
    <property type="match status" value="1"/>
</dbReference>
<gene>
    <name evidence="2" type="ORF">EU557_10080</name>
</gene>
<evidence type="ECO:0000313" key="2">
    <source>
        <dbReference type="EMBL" id="TGD81869.1"/>
    </source>
</evidence>
<dbReference type="Proteomes" id="UP000298284">
    <property type="component" value="Unassembled WGS sequence"/>
</dbReference>
<organism evidence="2 3">
    <name type="scientific">Hymenobacter wooponensis</name>
    <dbReference type="NCBI Taxonomy" id="1525360"/>
    <lineage>
        <taxon>Bacteria</taxon>
        <taxon>Pseudomonadati</taxon>
        <taxon>Bacteroidota</taxon>
        <taxon>Cytophagia</taxon>
        <taxon>Cytophagales</taxon>
        <taxon>Hymenobacteraceae</taxon>
        <taxon>Hymenobacter</taxon>
    </lineage>
</organism>
<dbReference type="GO" id="GO:0071949">
    <property type="term" value="F:FAD binding"/>
    <property type="evidence" value="ECO:0007669"/>
    <property type="project" value="InterPro"/>
</dbReference>
<protein>
    <submittedName>
        <fullName evidence="2">BLUF domain-containing protein</fullName>
    </submittedName>
</protein>
<dbReference type="OrthoDB" id="1122028at2"/>
<sequence length="140" mass="16042">MHQLIYMSTATRLMTDDELQTLLEQARLNNAKYDITGLLLYHEGRFMQLIEGPTDAVRKLYSYIEQDGRHTDTAKLADKEVEVRSFPTWSMAFWPVQSEDLSKVSGFLMPEQMQLPAEGLSGADALLLKIMQDHMMRSEA</sequence>
<dbReference type="EMBL" id="SRKZ01000002">
    <property type="protein sequence ID" value="TGD81869.1"/>
    <property type="molecule type" value="Genomic_DNA"/>
</dbReference>
<accession>A0A4Z0MQZ8</accession>
<reference evidence="2 3" key="1">
    <citation type="submission" date="2019-04" db="EMBL/GenBank/DDBJ databases">
        <authorList>
            <person name="Feng G."/>
            <person name="Zhang J."/>
            <person name="Zhu H."/>
        </authorList>
    </citation>
    <scope>NUCLEOTIDE SEQUENCE [LARGE SCALE GENOMIC DNA]</scope>
    <source>
        <strain evidence="2 3">JCM 19491</strain>
    </source>
</reference>
<dbReference type="GO" id="GO:0009882">
    <property type="term" value="F:blue light photoreceptor activity"/>
    <property type="evidence" value="ECO:0007669"/>
    <property type="project" value="InterPro"/>
</dbReference>
<dbReference type="SUPFAM" id="SSF54975">
    <property type="entry name" value="Acylphosphatase/BLUF domain-like"/>
    <property type="match status" value="1"/>
</dbReference>
<evidence type="ECO:0000259" key="1">
    <source>
        <dbReference type="PROSITE" id="PS50925"/>
    </source>
</evidence>
<dbReference type="InterPro" id="IPR007024">
    <property type="entry name" value="BLUF_domain"/>
</dbReference>
<comment type="caution">
    <text evidence="2">The sequence shown here is derived from an EMBL/GenBank/DDBJ whole genome shotgun (WGS) entry which is preliminary data.</text>
</comment>
<dbReference type="PROSITE" id="PS50925">
    <property type="entry name" value="BLUF"/>
    <property type="match status" value="1"/>
</dbReference>
<keyword evidence="3" id="KW-1185">Reference proteome</keyword>
<dbReference type="Gene3D" id="3.30.70.100">
    <property type="match status" value="1"/>
</dbReference>
<dbReference type="AlphaFoldDB" id="A0A4Z0MQZ8"/>